<dbReference type="Proteomes" id="UP000182465">
    <property type="component" value="Unassembled WGS sequence"/>
</dbReference>
<accession>A0A1J4U3N5</accession>
<dbReference type="InterPro" id="IPR019004">
    <property type="entry name" value="YqeY/Aim41"/>
</dbReference>
<dbReference type="Gene3D" id="1.10.10.410">
    <property type="match status" value="1"/>
</dbReference>
<dbReference type="InterPro" id="IPR003789">
    <property type="entry name" value="Asn/Gln_tRNA_amidoTrase-B-like"/>
</dbReference>
<organism evidence="1 2">
    <name type="scientific">Candidatus Kuenenbacteria bacterium CG1_02_38_13</name>
    <dbReference type="NCBI Taxonomy" id="1805235"/>
    <lineage>
        <taxon>Bacteria</taxon>
        <taxon>Candidatus Kueneniibacteriota</taxon>
    </lineage>
</organism>
<evidence type="ECO:0000313" key="1">
    <source>
        <dbReference type="EMBL" id="OIO16887.1"/>
    </source>
</evidence>
<evidence type="ECO:0008006" key="3">
    <source>
        <dbReference type="Google" id="ProtNLM"/>
    </source>
</evidence>
<dbReference type="EMBL" id="MNVB01000049">
    <property type="protein sequence ID" value="OIO16887.1"/>
    <property type="molecule type" value="Genomic_DNA"/>
</dbReference>
<dbReference type="AlphaFoldDB" id="A0A1J4U3N5"/>
<dbReference type="SUPFAM" id="SSF89095">
    <property type="entry name" value="GatB/YqeY motif"/>
    <property type="match status" value="1"/>
</dbReference>
<evidence type="ECO:0000313" key="2">
    <source>
        <dbReference type="Proteomes" id="UP000182465"/>
    </source>
</evidence>
<sequence>MNLQYKIDVDLKQAMAAKNRPEIDLLRLIKAAIKNEMITQKKQTLIDHDILSVMKKESKKRQDAIYWYMKGKRDDLIEKERAELMMIKKYLPEELDEAEIRKIIAEVITEVGEIAPSQFGLVMKKVMAKTAGKADGAMVSKAVKEVLK</sequence>
<gene>
    <name evidence="1" type="ORF">AUJ29_02160</name>
</gene>
<dbReference type="InterPro" id="IPR023168">
    <property type="entry name" value="GatB_Yqey_C_2"/>
</dbReference>
<dbReference type="PANTHER" id="PTHR28055:SF1">
    <property type="entry name" value="ALTERED INHERITANCE OF MITOCHONDRIA PROTEIN 41, MITOCHONDRIAL"/>
    <property type="match status" value="1"/>
</dbReference>
<proteinExistence type="predicted"/>
<comment type="caution">
    <text evidence="1">The sequence shown here is derived from an EMBL/GenBank/DDBJ whole genome shotgun (WGS) entry which is preliminary data.</text>
</comment>
<dbReference type="Gene3D" id="1.10.1510.10">
    <property type="entry name" value="Uncharacterised protein YqeY/AIM41 PF09424, N-terminal domain"/>
    <property type="match status" value="1"/>
</dbReference>
<reference evidence="1 2" key="1">
    <citation type="journal article" date="2016" name="Environ. Microbiol.">
        <title>Genomic resolution of a cold subsurface aquifer community provides metabolic insights for novel microbes adapted to high CO concentrations.</title>
        <authorList>
            <person name="Probst A.J."/>
            <person name="Castelle C.J."/>
            <person name="Singh A."/>
            <person name="Brown C.T."/>
            <person name="Anantharaman K."/>
            <person name="Sharon I."/>
            <person name="Hug L.A."/>
            <person name="Burstein D."/>
            <person name="Emerson J.B."/>
            <person name="Thomas B.C."/>
            <person name="Banfield J.F."/>
        </authorList>
    </citation>
    <scope>NUCLEOTIDE SEQUENCE [LARGE SCALE GENOMIC DNA]</scope>
    <source>
        <strain evidence="1">CG1_02_38_13</strain>
    </source>
</reference>
<name>A0A1J4U3N5_9BACT</name>
<dbReference type="InterPro" id="IPR042184">
    <property type="entry name" value="YqeY/Aim41_N"/>
</dbReference>
<dbReference type="PANTHER" id="PTHR28055">
    <property type="entry name" value="ALTERED INHERITANCE OF MITOCHONDRIA PROTEIN 41, MITOCHONDRIAL"/>
    <property type="match status" value="1"/>
</dbReference>
<dbReference type="GO" id="GO:0016884">
    <property type="term" value="F:carbon-nitrogen ligase activity, with glutamine as amido-N-donor"/>
    <property type="evidence" value="ECO:0007669"/>
    <property type="project" value="InterPro"/>
</dbReference>
<dbReference type="Pfam" id="PF09424">
    <property type="entry name" value="YqeY"/>
    <property type="match status" value="1"/>
</dbReference>
<protein>
    <recommendedName>
        <fullName evidence="3">Glutamyl-tRNA amidotransferase</fullName>
    </recommendedName>
</protein>